<keyword evidence="3" id="KW-1185">Reference proteome</keyword>
<dbReference type="EMBL" id="PYFQ01000001">
    <property type="protein sequence ID" value="PSK41363.1"/>
    <property type="molecule type" value="Genomic_DNA"/>
</dbReference>
<dbReference type="AlphaFoldDB" id="A0A2P7YZH3"/>
<evidence type="ECO:0000313" key="3">
    <source>
        <dbReference type="Proteomes" id="UP000241107"/>
    </source>
</evidence>
<keyword evidence="1" id="KW-0812">Transmembrane</keyword>
<comment type="caution">
    <text evidence="2">The sequence shown here is derived from an EMBL/GenBank/DDBJ whole genome shotgun (WGS) entry which is preliminary data.</text>
</comment>
<protein>
    <submittedName>
        <fullName evidence="2">Uncharacterized protein</fullName>
    </submittedName>
</protein>
<feature type="transmembrane region" description="Helical" evidence="1">
    <location>
        <begin position="12"/>
        <end position="35"/>
    </location>
</feature>
<reference evidence="2 3" key="1">
    <citation type="submission" date="2018-03" db="EMBL/GenBank/DDBJ databases">
        <title>Candida pseudohaemulonii genome assembly and annotation.</title>
        <authorList>
            <person name="Munoz J.F."/>
            <person name="Gade L.G."/>
            <person name="Chow N.A."/>
            <person name="Litvintseva A.P."/>
            <person name="Loparev V.N."/>
            <person name="Cuomo C.A."/>
        </authorList>
    </citation>
    <scope>NUCLEOTIDE SEQUENCE [LARGE SCALE GENOMIC DNA]</scope>
    <source>
        <strain evidence="2 3">B12108</strain>
    </source>
</reference>
<evidence type="ECO:0000256" key="1">
    <source>
        <dbReference type="SAM" id="Phobius"/>
    </source>
</evidence>
<sequence length="464" mass="52241">MDPLSFKHTVTVYSVLVLASSVVGSVAYTILIVFLRKPHKAKMDEESAFASQEHTEMLPIPVPQSTNSIKYEPWKPLMRKLPTTPPSPFNDNEHMEVTPEAEAIEDSVTYTTELGTETPNINMIVLSTPNIRSYVYLSQELIDLGTLIETQAIEVPIQKDENGRNKSKVRLSQLLRFTHLIPRRHFSDIDSLERAIDDILVGAESCPVDKTISLFRLVTIGSTEQTYDNAYFFTRPFQQAIAWCSDLSLFSHEPELLQMSLAEMLICWCWNQWCCAHGTHTKSSELLRVLAQAASMAPTETYHSVGHVEVMAVLCQVYSGLGYFAPNVQKPMMLKAATVMKACSSTAPCHVHRDLVPIYAQAVCATLRQSSLVALYECLSVLVGPHRQCCLEYRDLAPPTSDLLALLRHGLWTRQLPEVREKARSLADRIGEEFEQMEEWCNRDESSTESADNIVAPGAWLMFR</sequence>
<dbReference type="OrthoDB" id="4092221at2759"/>
<dbReference type="GeneID" id="36564436"/>
<gene>
    <name evidence="2" type="ORF">C7M61_001045</name>
</gene>
<name>A0A2P7YZH3_9ASCO</name>
<keyword evidence="1" id="KW-0472">Membrane</keyword>
<dbReference type="RefSeq" id="XP_024716062.1">
    <property type="nucleotide sequence ID" value="XM_024856463.1"/>
</dbReference>
<dbReference type="Proteomes" id="UP000241107">
    <property type="component" value="Unassembled WGS sequence"/>
</dbReference>
<proteinExistence type="predicted"/>
<evidence type="ECO:0000313" key="2">
    <source>
        <dbReference type="EMBL" id="PSK41363.1"/>
    </source>
</evidence>
<organism evidence="2 3">
    <name type="scientific">Candidozyma pseudohaemuli</name>
    <dbReference type="NCBI Taxonomy" id="418784"/>
    <lineage>
        <taxon>Eukaryota</taxon>
        <taxon>Fungi</taxon>
        <taxon>Dikarya</taxon>
        <taxon>Ascomycota</taxon>
        <taxon>Saccharomycotina</taxon>
        <taxon>Pichiomycetes</taxon>
        <taxon>Metschnikowiaceae</taxon>
        <taxon>Candidozyma</taxon>
    </lineage>
</organism>
<accession>A0A2P7YZH3</accession>
<dbReference type="VEuPathDB" id="FungiDB:C7M61_001045"/>
<keyword evidence="1" id="KW-1133">Transmembrane helix</keyword>